<evidence type="ECO:0000313" key="4">
    <source>
        <dbReference type="EMBL" id="ACM06919.1"/>
    </source>
</evidence>
<accession>B9L4A6</accession>
<dbReference type="OrthoDB" id="9799672at2"/>
<reference evidence="4 5" key="1">
    <citation type="journal article" date="2009" name="PLoS ONE">
        <title>Complete genome sequence of the aerobic CO-oxidizing thermophile Thermomicrobium roseum.</title>
        <authorList>
            <person name="Wu D."/>
            <person name="Raymond J."/>
            <person name="Wu M."/>
            <person name="Chatterji S."/>
            <person name="Ren Q."/>
            <person name="Graham J.E."/>
            <person name="Bryant D.A."/>
            <person name="Robb F."/>
            <person name="Colman A."/>
            <person name="Tallon L.J."/>
            <person name="Badger J.H."/>
            <person name="Madupu R."/>
            <person name="Ward N.L."/>
            <person name="Eisen J.A."/>
        </authorList>
    </citation>
    <scope>NUCLEOTIDE SEQUENCE [LARGE SCALE GENOMIC DNA]</scope>
    <source>
        <strain evidence="5">ATCC 27502 / DSM 5159 / P-2</strain>
        <plasmid evidence="4">unnamed</plasmid>
    </source>
</reference>
<dbReference type="KEGG" id="tro:trd_A0620"/>
<keyword evidence="5" id="KW-1185">Reference proteome</keyword>
<dbReference type="GO" id="GO:0032259">
    <property type="term" value="P:methylation"/>
    <property type="evidence" value="ECO:0007669"/>
    <property type="project" value="UniProtKB-KW"/>
</dbReference>
<dbReference type="CDD" id="cd02440">
    <property type="entry name" value="AdoMet_MTases"/>
    <property type="match status" value="1"/>
</dbReference>
<dbReference type="eggNOG" id="COG4122">
    <property type="taxonomic scope" value="Bacteria"/>
</dbReference>
<name>B9L4A6_THERP</name>
<dbReference type="InterPro" id="IPR029063">
    <property type="entry name" value="SAM-dependent_MTases_sf"/>
</dbReference>
<evidence type="ECO:0000256" key="3">
    <source>
        <dbReference type="ARBA" id="ARBA00022691"/>
    </source>
</evidence>
<dbReference type="EMBL" id="CP001276">
    <property type="protein sequence ID" value="ACM06919.1"/>
    <property type="molecule type" value="Genomic_DNA"/>
</dbReference>
<protein>
    <submittedName>
        <fullName evidence="4">O-methyltransferase</fullName>
    </submittedName>
</protein>
<dbReference type="Gene3D" id="3.40.50.150">
    <property type="entry name" value="Vaccinia Virus protein VP39"/>
    <property type="match status" value="1"/>
</dbReference>
<dbReference type="AlphaFoldDB" id="B9L4A6"/>
<evidence type="ECO:0000256" key="1">
    <source>
        <dbReference type="ARBA" id="ARBA00022603"/>
    </source>
</evidence>
<evidence type="ECO:0000256" key="2">
    <source>
        <dbReference type="ARBA" id="ARBA00022679"/>
    </source>
</evidence>
<keyword evidence="2 4" id="KW-0808">Transferase</keyword>
<dbReference type="GO" id="GO:0008171">
    <property type="term" value="F:O-methyltransferase activity"/>
    <property type="evidence" value="ECO:0007669"/>
    <property type="project" value="InterPro"/>
</dbReference>
<evidence type="ECO:0000313" key="5">
    <source>
        <dbReference type="Proteomes" id="UP000000447"/>
    </source>
</evidence>
<keyword evidence="3" id="KW-0949">S-adenosyl-L-methionine</keyword>
<dbReference type="PROSITE" id="PS51682">
    <property type="entry name" value="SAM_OMT_I"/>
    <property type="match status" value="1"/>
</dbReference>
<keyword evidence="4" id="KW-0614">Plasmid</keyword>
<dbReference type="PANTHER" id="PTHR43167:SF1">
    <property type="entry name" value="PUTATIVE (AFU_ORTHOLOGUE AFUA_6G01830)-RELATED"/>
    <property type="match status" value="1"/>
</dbReference>
<dbReference type="Proteomes" id="UP000000447">
    <property type="component" value="Plasmid unnamed"/>
</dbReference>
<dbReference type="SUPFAM" id="SSF53335">
    <property type="entry name" value="S-adenosyl-L-methionine-dependent methyltransferases"/>
    <property type="match status" value="1"/>
</dbReference>
<geneLocation type="plasmid" evidence="5">
    <name>Tros</name>
</geneLocation>
<dbReference type="Pfam" id="PF13578">
    <property type="entry name" value="Methyltransf_24"/>
    <property type="match status" value="1"/>
</dbReference>
<dbReference type="PANTHER" id="PTHR43167">
    <property type="entry name" value="PUTATIVE (AFU_ORTHOLOGUE AFUA_6G01830)-RELATED"/>
    <property type="match status" value="1"/>
</dbReference>
<gene>
    <name evidence="4" type="ordered locus">trd_A0620</name>
</gene>
<organism evidence="4 5">
    <name type="scientific">Thermomicrobium roseum (strain ATCC 27502 / DSM 5159 / P-2)</name>
    <dbReference type="NCBI Taxonomy" id="309801"/>
    <lineage>
        <taxon>Bacteria</taxon>
        <taxon>Pseudomonadati</taxon>
        <taxon>Thermomicrobiota</taxon>
        <taxon>Thermomicrobia</taxon>
        <taxon>Thermomicrobiales</taxon>
        <taxon>Thermomicrobiaceae</taxon>
        <taxon>Thermomicrobium</taxon>
    </lineage>
</organism>
<keyword evidence="1 4" id="KW-0489">Methyltransferase</keyword>
<sequence length="218" mass="24236">MQVEEELLQSEGLVCSPRGRMRYDRFRFSADQGTTTVETRLPMLEELAREAGGDWPLVARLAHLVALAVRGQLALEVGAGPGVVTVWLADAMEQTGGRLVVLEQDPIVIESVTGRLEDLGLMERVQLLQGDAHRTIHTVAGPFDLVRLAADRSGYLDYYRAVRDRLRPGAVILAEGLAREAARPFRETVRAEIDLRTVELPMRGQSLIGVWWPSRGRE</sequence>
<dbReference type="HOGENOM" id="CLU_1266394_0_0_0"/>
<dbReference type="InterPro" id="IPR002935">
    <property type="entry name" value="SAM_O-MeTrfase"/>
</dbReference>
<proteinExistence type="predicted"/>